<gene>
    <name evidence="1" type="ORF">C447_02687</name>
</gene>
<reference evidence="1 2" key="1">
    <citation type="journal article" date="2014" name="PLoS Genet.">
        <title>Phylogenetically driven sequencing of extremely halophilic archaea reveals strategies for static and dynamic osmo-response.</title>
        <authorList>
            <person name="Becker E.A."/>
            <person name="Seitzer P.M."/>
            <person name="Tritt A."/>
            <person name="Larsen D."/>
            <person name="Krusor M."/>
            <person name="Yao A.I."/>
            <person name="Wu D."/>
            <person name="Madern D."/>
            <person name="Eisen J.A."/>
            <person name="Darling A.E."/>
            <person name="Facciotti M.T."/>
        </authorList>
    </citation>
    <scope>NUCLEOTIDE SEQUENCE [LARGE SCALE GENOMIC DNA]</scope>
    <source>
        <strain evidence="1 2">100A6</strain>
    </source>
</reference>
<protein>
    <submittedName>
        <fullName evidence="1">Uncharacterized protein</fullName>
    </submittedName>
</protein>
<evidence type="ECO:0000313" key="2">
    <source>
        <dbReference type="Proteomes" id="UP000011566"/>
    </source>
</evidence>
<dbReference type="Proteomes" id="UP000011566">
    <property type="component" value="Unassembled WGS sequence"/>
</dbReference>
<name>M0M6Q5_9EURY</name>
<proteinExistence type="predicted"/>
<dbReference type="AlphaFoldDB" id="M0M6Q5"/>
<dbReference type="PATRIC" id="fig|1132509.6.peg.636"/>
<evidence type="ECO:0000313" key="1">
    <source>
        <dbReference type="EMBL" id="EMA41068.1"/>
    </source>
</evidence>
<keyword evidence="2" id="KW-1185">Reference proteome</keyword>
<accession>M0M6Q5</accession>
<sequence length="61" mass="6353">MSIGGEEVEMRNGAIHGQRAAVKAAGTSRHAFTGNVNIDAPQRVEASGADAVYVSGRRVDN</sequence>
<dbReference type="EMBL" id="AOMB01000007">
    <property type="protein sequence ID" value="EMA41068.1"/>
    <property type="molecule type" value="Genomic_DNA"/>
</dbReference>
<comment type="caution">
    <text evidence="1">The sequence shown here is derived from an EMBL/GenBank/DDBJ whole genome shotgun (WGS) entry which is preliminary data.</text>
</comment>
<dbReference type="RefSeq" id="WP_007690623.1">
    <property type="nucleotide sequence ID" value="NZ_AJRK01000026.1"/>
</dbReference>
<organism evidence="1 2">
    <name type="scientific">Halococcus hamelinensis 100A6</name>
    <dbReference type="NCBI Taxonomy" id="1132509"/>
    <lineage>
        <taxon>Archaea</taxon>
        <taxon>Methanobacteriati</taxon>
        <taxon>Methanobacteriota</taxon>
        <taxon>Stenosarchaea group</taxon>
        <taxon>Halobacteria</taxon>
        <taxon>Halobacteriales</taxon>
        <taxon>Halococcaceae</taxon>
        <taxon>Halococcus</taxon>
    </lineage>
</organism>